<feature type="transmembrane region" description="Helical" evidence="1">
    <location>
        <begin position="158"/>
        <end position="179"/>
    </location>
</feature>
<dbReference type="PANTHER" id="PTHR34543">
    <property type="entry name" value="PROTEIN ABA DEFICIENT 4, CHLOROPLASTIC"/>
    <property type="match status" value="1"/>
</dbReference>
<protein>
    <submittedName>
        <fullName evidence="2">Abscisic acid (Aba)-deficient 4 protein</fullName>
    </submittedName>
</protein>
<evidence type="ECO:0000313" key="3">
    <source>
        <dbReference type="Proteomes" id="UP000036987"/>
    </source>
</evidence>
<reference evidence="3" key="1">
    <citation type="journal article" date="2016" name="Nature">
        <title>The genome of the seagrass Zostera marina reveals angiosperm adaptation to the sea.</title>
        <authorList>
            <person name="Olsen J.L."/>
            <person name="Rouze P."/>
            <person name="Verhelst B."/>
            <person name="Lin Y.-C."/>
            <person name="Bayer T."/>
            <person name="Collen J."/>
            <person name="Dattolo E."/>
            <person name="De Paoli E."/>
            <person name="Dittami S."/>
            <person name="Maumus F."/>
            <person name="Michel G."/>
            <person name="Kersting A."/>
            <person name="Lauritano C."/>
            <person name="Lohaus R."/>
            <person name="Toepel M."/>
            <person name="Tonon T."/>
            <person name="Vanneste K."/>
            <person name="Amirebrahimi M."/>
            <person name="Brakel J."/>
            <person name="Bostroem C."/>
            <person name="Chovatia M."/>
            <person name="Grimwood J."/>
            <person name="Jenkins J.W."/>
            <person name="Jueterbock A."/>
            <person name="Mraz A."/>
            <person name="Stam W.T."/>
            <person name="Tice H."/>
            <person name="Bornberg-Bauer E."/>
            <person name="Green P.J."/>
            <person name="Pearson G.A."/>
            <person name="Procaccini G."/>
            <person name="Duarte C.M."/>
            <person name="Schmutz J."/>
            <person name="Reusch T.B.H."/>
            <person name="Van de Peer Y."/>
        </authorList>
    </citation>
    <scope>NUCLEOTIDE SEQUENCE [LARGE SCALE GENOMIC DNA]</scope>
    <source>
        <strain evidence="3">cv. Finnish</strain>
    </source>
</reference>
<dbReference type="PANTHER" id="PTHR34543:SF1">
    <property type="entry name" value="PROTEIN ABA DEFICIENT 4, CHLOROPLASTIC"/>
    <property type="match status" value="1"/>
</dbReference>
<evidence type="ECO:0000313" key="2">
    <source>
        <dbReference type="EMBL" id="KMZ75436.1"/>
    </source>
</evidence>
<keyword evidence="1" id="KW-1133">Transmembrane helix</keyword>
<sequence>MLGIHFSSTIQISFQKKPPNPICGKTRAELLRNHVMVRWSFLGGEKVANKSRIKRIVSYRNQHLNPSASWILSSEVASNSFTIGTVAVLPFYTLMLLAPDAQLTKRSMSSNIPYIILGTLYAYLFYLSCTPDSLGLMFTSKYWLPELPAIAKMFSNDLTLASVWIHLLTVDLFAARQIFHDGLKNDIETRHSICLCLLFCPLGIAMHFITKILCNQIDRFNHK</sequence>
<accession>A0A0K9Q2A5</accession>
<feature type="transmembrane region" description="Helical" evidence="1">
    <location>
        <begin position="80"/>
        <end position="99"/>
    </location>
</feature>
<dbReference type="OrthoDB" id="196782at2759"/>
<dbReference type="OMA" id="RHIFQDG"/>
<dbReference type="EMBL" id="LFYR01000167">
    <property type="protein sequence ID" value="KMZ75436.1"/>
    <property type="molecule type" value="Genomic_DNA"/>
</dbReference>
<dbReference type="Pfam" id="PF14108">
    <property type="entry name" value="ABA4-like"/>
    <property type="match status" value="1"/>
</dbReference>
<dbReference type="InterPro" id="IPR025461">
    <property type="entry name" value="ABA4-like"/>
</dbReference>
<gene>
    <name evidence="2" type="ORF">ZOSMA_114G00330</name>
</gene>
<feature type="transmembrane region" description="Helical" evidence="1">
    <location>
        <begin position="111"/>
        <end position="138"/>
    </location>
</feature>
<keyword evidence="1" id="KW-0812">Transmembrane</keyword>
<dbReference type="Proteomes" id="UP000036987">
    <property type="component" value="Unassembled WGS sequence"/>
</dbReference>
<keyword evidence="3" id="KW-1185">Reference proteome</keyword>
<evidence type="ECO:0000256" key="1">
    <source>
        <dbReference type="SAM" id="Phobius"/>
    </source>
</evidence>
<organism evidence="2 3">
    <name type="scientific">Zostera marina</name>
    <name type="common">Eelgrass</name>
    <dbReference type="NCBI Taxonomy" id="29655"/>
    <lineage>
        <taxon>Eukaryota</taxon>
        <taxon>Viridiplantae</taxon>
        <taxon>Streptophyta</taxon>
        <taxon>Embryophyta</taxon>
        <taxon>Tracheophyta</taxon>
        <taxon>Spermatophyta</taxon>
        <taxon>Magnoliopsida</taxon>
        <taxon>Liliopsida</taxon>
        <taxon>Zosteraceae</taxon>
        <taxon>Zostera</taxon>
    </lineage>
</organism>
<feature type="transmembrane region" description="Helical" evidence="1">
    <location>
        <begin position="191"/>
        <end position="209"/>
    </location>
</feature>
<name>A0A0K9Q2A5_ZOSMR</name>
<dbReference type="AlphaFoldDB" id="A0A0K9Q2A5"/>
<proteinExistence type="predicted"/>
<comment type="caution">
    <text evidence="2">The sequence shown here is derived from an EMBL/GenBank/DDBJ whole genome shotgun (WGS) entry which is preliminary data.</text>
</comment>
<keyword evidence="1" id="KW-0472">Membrane</keyword>